<keyword evidence="1" id="KW-0472">Membrane</keyword>
<gene>
    <name evidence="2" type="ORF">EB796_001483</name>
</gene>
<keyword evidence="1" id="KW-1133">Transmembrane helix</keyword>
<name>A0A7J7KPW2_BUGNE</name>
<comment type="caution">
    <text evidence="2">The sequence shown here is derived from an EMBL/GenBank/DDBJ whole genome shotgun (WGS) entry which is preliminary data.</text>
</comment>
<accession>A0A7J7KPW2</accession>
<evidence type="ECO:0000313" key="3">
    <source>
        <dbReference type="Proteomes" id="UP000593567"/>
    </source>
</evidence>
<keyword evidence="1" id="KW-0812">Transmembrane</keyword>
<feature type="transmembrane region" description="Helical" evidence="1">
    <location>
        <begin position="44"/>
        <end position="62"/>
    </location>
</feature>
<protein>
    <submittedName>
        <fullName evidence="2">Uncharacterized protein</fullName>
    </submittedName>
</protein>
<reference evidence="2" key="1">
    <citation type="submission" date="2020-06" db="EMBL/GenBank/DDBJ databases">
        <title>Draft genome of Bugula neritina, a colonial animal packing powerful symbionts and potential medicines.</title>
        <authorList>
            <person name="Rayko M."/>
        </authorList>
    </citation>
    <scope>NUCLEOTIDE SEQUENCE [LARGE SCALE GENOMIC DNA]</scope>
    <source>
        <strain evidence="2">Kwan_BN1</strain>
    </source>
</reference>
<dbReference type="Proteomes" id="UP000593567">
    <property type="component" value="Unassembled WGS sequence"/>
</dbReference>
<dbReference type="AlphaFoldDB" id="A0A7J7KPW2"/>
<keyword evidence="3" id="KW-1185">Reference proteome</keyword>
<sequence>MAVTMFKTAGDVVNLTVLKDAERKIVEATYQTVNPKTQSNSVEMLLLGLGATVLVGFVLYKCRNSVKTVISRVFPSHSDKYAGFTYRPYR</sequence>
<dbReference type="EMBL" id="VXIV02000165">
    <property type="protein sequence ID" value="KAF6040202.1"/>
    <property type="molecule type" value="Genomic_DNA"/>
</dbReference>
<evidence type="ECO:0000313" key="2">
    <source>
        <dbReference type="EMBL" id="KAF6040202.1"/>
    </source>
</evidence>
<organism evidence="2 3">
    <name type="scientific">Bugula neritina</name>
    <name type="common">Brown bryozoan</name>
    <name type="synonym">Sertularia neritina</name>
    <dbReference type="NCBI Taxonomy" id="10212"/>
    <lineage>
        <taxon>Eukaryota</taxon>
        <taxon>Metazoa</taxon>
        <taxon>Spiralia</taxon>
        <taxon>Lophotrochozoa</taxon>
        <taxon>Bryozoa</taxon>
        <taxon>Gymnolaemata</taxon>
        <taxon>Cheilostomatida</taxon>
        <taxon>Flustrina</taxon>
        <taxon>Buguloidea</taxon>
        <taxon>Bugulidae</taxon>
        <taxon>Bugula</taxon>
    </lineage>
</organism>
<evidence type="ECO:0000256" key="1">
    <source>
        <dbReference type="SAM" id="Phobius"/>
    </source>
</evidence>
<proteinExistence type="predicted"/>